<name>A9A7G2_METM6</name>
<accession>A9A7G2</accession>
<dbReference type="KEGG" id="mmx:MmarC6_0086"/>
<proteinExistence type="predicted"/>
<reference evidence="1" key="1">
    <citation type="submission" date="2007-10" db="EMBL/GenBank/DDBJ databases">
        <title>Complete sequence of Methanococcus maripaludis C6.</title>
        <authorList>
            <consortium name="US DOE Joint Genome Institute"/>
            <person name="Copeland A."/>
            <person name="Lucas S."/>
            <person name="Lapidus A."/>
            <person name="Barry K."/>
            <person name="Glavina del Rio T."/>
            <person name="Dalin E."/>
            <person name="Tice H."/>
            <person name="Pitluck S."/>
            <person name="Clum A."/>
            <person name="Schmutz J."/>
            <person name="Larimer F."/>
            <person name="Land M."/>
            <person name="Hauser L."/>
            <person name="Kyrpides N."/>
            <person name="Mikhailova N."/>
            <person name="Sieprawska-Lupa M."/>
            <person name="Whitman W.B."/>
            <person name="Richardson P."/>
        </authorList>
    </citation>
    <scope>NUCLEOTIDE SEQUENCE [LARGE SCALE GENOMIC DNA]</scope>
    <source>
        <strain evidence="1">C6</strain>
    </source>
</reference>
<dbReference type="OrthoDB" id="384300at2157"/>
<dbReference type="EMBL" id="CP000867">
    <property type="protein sequence ID" value="ABX00910.1"/>
    <property type="molecule type" value="Genomic_DNA"/>
</dbReference>
<dbReference type="AlphaFoldDB" id="A9A7G2"/>
<protein>
    <submittedName>
        <fullName evidence="1">Uncharacterized protein</fullName>
    </submittedName>
</protein>
<sequence length="267" mass="29508">MLTKEDYTHINNTIQGALKPISTLIKEVPTRIVPEHVDSAKTYVFDLKSSPKKSSKNGDPTQADMALTSQTFDLQEYSTPNAVISHSLVAQMKEKGLDIGKAIDLAFAYSLITFENQKVISILDSTTGTGTVDFKIATALHERLNSIQAVVNDMIDNKIPVTNLKLVMNAGDMSRLNFNQYMKAGTAVLEDDLKIKVIPCSELTSGTAYLYESNPMVMDVAVAQLSKLYKVNPKTTPQDYDEIFLKDKFGGKIKYNEGVRKLTVTLS</sequence>
<dbReference type="HOGENOM" id="CLU_1040557_0_0_2"/>
<evidence type="ECO:0000313" key="1">
    <source>
        <dbReference type="EMBL" id="ABX00910.1"/>
    </source>
</evidence>
<dbReference type="eggNOG" id="arCOG09506">
    <property type="taxonomic scope" value="Archaea"/>
</dbReference>
<organism evidence="1">
    <name type="scientific">Methanococcus maripaludis (strain C6 / ATCC BAA-1332)</name>
    <dbReference type="NCBI Taxonomy" id="444158"/>
    <lineage>
        <taxon>Archaea</taxon>
        <taxon>Methanobacteriati</taxon>
        <taxon>Methanobacteriota</taxon>
        <taxon>Methanomada group</taxon>
        <taxon>Methanococci</taxon>
        <taxon>Methanococcales</taxon>
        <taxon>Methanococcaceae</taxon>
        <taxon>Methanococcus</taxon>
    </lineage>
</organism>
<dbReference type="STRING" id="444158.MmarC6_0086"/>
<gene>
    <name evidence="1" type="ordered locus">MmarC6_0086</name>
</gene>